<name>A0A7I8IHT6_SPIIN</name>
<dbReference type="EMBL" id="LR743589">
    <property type="protein sequence ID" value="CAA2616758.1"/>
    <property type="molecule type" value="Genomic_DNA"/>
</dbReference>
<evidence type="ECO:0000256" key="1">
    <source>
        <dbReference type="SAM" id="MobiDB-lite"/>
    </source>
</evidence>
<keyword evidence="3" id="KW-1185">Reference proteome</keyword>
<dbReference type="AlphaFoldDB" id="A0A7I8IHT6"/>
<accession>A0A7I8IHT6</accession>
<evidence type="ECO:0000313" key="3">
    <source>
        <dbReference type="Proteomes" id="UP001189122"/>
    </source>
</evidence>
<evidence type="ECO:0000313" key="2">
    <source>
        <dbReference type="EMBL" id="CAA2616758.1"/>
    </source>
</evidence>
<protein>
    <submittedName>
        <fullName evidence="2">Uncharacterized protein</fullName>
    </submittedName>
</protein>
<reference evidence="2 3" key="1">
    <citation type="submission" date="2019-12" db="EMBL/GenBank/DDBJ databases">
        <authorList>
            <person name="Scholz U."/>
            <person name="Mascher M."/>
            <person name="Fiebig A."/>
        </authorList>
    </citation>
    <scope>NUCLEOTIDE SEQUENCE</scope>
</reference>
<dbReference type="PANTHER" id="PTHR35110">
    <property type="entry name" value="EXPRESSED PROTEIN"/>
    <property type="match status" value="1"/>
</dbReference>
<sequence>MLAGGTGAAGRGLGGAAAMLNLVRQFSRKCQRNLKKIDPKVPREEAVTISGELYRIIKEHGPLTVSNTWNHAKEAGINGLNSKTHMKLLLKWMRGREMLKLFCTHAGSSKKFLHSTLPEDPQAAQTEKAPPTPETPNPSRKKTRQAKRSTLGN</sequence>
<dbReference type="Proteomes" id="UP001189122">
    <property type="component" value="Unassembled WGS sequence"/>
</dbReference>
<feature type="region of interest" description="Disordered" evidence="1">
    <location>
        <begin position="112"/>
        <end position="153"/>
    </location>
</feature>
<dbReference type="EMBL" id="CACRZD030000002">
    <property type="protein sequence ID" value="CAA6656432.1"/>
    <property type="molecule type" value="Genomic_DNA"/>
</dbReference>
<gene>
    <name evidence="2" type="ORF">SI7747_02002972</name>
</gene>
<dbReference type="PANTHER" id="PTHR35110:SF1">
    <property type="entry name" value="EXPRESSED PROTEIN"/>
    <property type="match status" value="1"/>
</dbReference>
<organism evidence="2">
    <name type="scientific">Spirodela intermedia</name>
    <name type="common">Intermediate duckweed</name>
    <dbReference type="NCBI Taxonomy" id="51605"/>
    <lineage>
        <taxon>Eukaryota</taxon>
        <taxon>Viridiplantae</taxon>
        <taxon>Streptophyta</taxon>
        <taxon>Embryophyta</taxon>
        <taxon>Tracheophyta</taxon>
        <taxon>Spermatophyta</taxon>
        <taxon>Magnoliopsida</taxon>
        <taxon>Liliopsida</taxon>
        <taxon>Araceae</taxon>
        <taxon>Lemnoideae</taxon>
        <taxon>Spirodela</taxon>
    </lineage>
</organism>
<proteinExistence type="predicted"/>